<organism evidence="1">
    <name type="scientific">marine metagenome</name>
    <dbReference type="NCBI Taxonomy" id="408172"/>
    <lineage>
        <taxon>unclassified sequences</taxon>
        <taxon>metagenomes</taxon>
        <taxon>ecological metagenomes</taxon>
    </lineage>
</organism>
<accession>A0A382MCB0</accession>
<feature type="non-terminal residue" evidence="1">
    <location>
        <position position="1"/>
    </location>
</feature>
<dbReference type="EMBL" id="UINC01091818">
    <property type="protein sequence ID" value="SVC44881.1"/>
    <property type="molecule type" value="Genomic_DNA"/>
</dbReference>
<proteinExistence type="predicted"/>
<name>A0A382MCB0_9ZZZZ</name>
<sequence>HVRTLTSGYCDALFHPSCSLNKFDKASILFATISGAVQ</sequence>
<reference evidence="1" key="1">
    <citation type="submission" date="2018-05" db="EMBL/GenBank/DDBJ databases">
        <authorList>
            <person name="Lanie J.A."/>
            <person name="Ng W.-L."/>
            <person name="Kazmierczak K.M."/>
            <person name="Andrzejewski T.M."/>
            <person name="Davidsen T.M."/>
            <person name="Wayne K.J."/>
            <person name="Tettelin H."/>
            <person name="Glass J.I."/>
            <person name="Rusch D."/>
            <person name="Podicherti R."/>
            <person name="Tsui H.-C.T."/>
            <person name="Winkler M.E."/>
        </authorList>
    </citation>
    <scope>NUCLEOTIDE SEQUENCE</scope>
</reference>
<gene>
    <name evidence="1" type="ORF">METZ01_LOCUS297735</name>
</gene>
<dbReference type="AlphaFoldDB" id="A0A382MCB0"/>
<protein>
    <submittedName>
        <fullName evidence="1">Uncharacterized protein</fullName>
    </submittedName>
</protein>
<evidence type="ECO:0000313" key="1">
    <source>
        <dbReference type="EMBL" id="SVC44881.1"/>
    </source>
</evidence>